<evidence type="ECO:0000313" key="4">
    <source>
        <dbReference type="Proteomes" id="UP000564629"/>
    </source>
</evidence>
<comment type="caution">
    <text evidence="1">The sequence shown here is derived from an EMBL/GenBank/DDBJ whole genome shotgun (WGS) entry which is preliminary data.</text>
</comment>
<reference evidence="1 3" key="1">
    <citation type="submission" date="2019-07" db="EMBL/GenBank/DDBJ databases">
        <title>Whole genome shotgun sequence of Cellulomonas hominis NBRC 16055.</title>
        <authorList>
            <person name="Hosoyama A."/>
            <person name="Uohara A."/>
            <person name="Ohji S."/>
            <person name="Ichikawa N."/>
        </authorList>
    </citation>
    <scope>NUCLEOTIDE SEQUENCE [LARGE SCALE GENOMIC DNA]</scope>
    <source>
        <strain evidence="1 3">NBRC 16055</strain>
    </source>
</reference>
<organism evidence="1 3">
    <name type="scientific">Cellulomonas hominis</name>
    <dbReference type="NCBI Taxonomy" id="156981"/>
    <lineage>
        <taxon>Bacteria</taxon>
        <taxon>Bacillati</taxon>
        <taxon>Actinomycetota</taxon>
        <taxon>Actinomycetes</taxon>
        <taxon>Micrococcales</taxon>
        <taxon>Cellulomonadaceae</taxon>
        <taxon>Cellulomonas</taxon>
    </lineage>
</organism>
<dbReference type="AlphaFoldDB" id="A0A511FCA9"/>
<dbReference type="EMBL" id="BJVQ01000025">
    <property type="protein sequence ID" value="GEL46879.1"/>
    <property type="molecule type" value="Genomic_DNA"/>
</dbReference>
<name>A0A511FCA9_9CELL</name>
<dbReference type="RefSeq" id="WP_221286300.1">
    <property type="nucleotide sequence ID" value="NZ_BJVQ01000025.1"/>
</dbReference>
<dbReference type="Proteomes" id="UP000564629">
    <property type="component" value="Unassembled WGS sequence"/>
</dbReference>
<evidence type="ECO:0000313" key="2">
    <source>
        <dbReference type="EMBL" id="MBB5471793.1"/>
    </source>
</evidence>
<accession>A0A511FCA9</accession>
<evidence type="ECO:0000313" key="1">
    <source>
        <dbReference type="EMBL" id="GEL46879.1"/>
    </source>
</evidence>
<proteinExistence type="predicted"/>
<evidence type="ECO:0000313" key="3">
    <source>
        <dbReference type="Proteomes" id="UP000321723"/>
    </source>
</evidence>
<keyword evidence="3" id="KW-1185">Reference proteome</keyword>
<dbReference type="SUPFAM" id="SSF51004">
    <property type="entry name" value="C-terminal (heme d1) domain of cytochrome cd1-nitrite reductase"/>
    <property type="match status" value="1"/>
</dbReference>
<dbReference type="InterPro" id="IPR013211">
    <property type="entry name" value="LVIVD"/>
</dbReference>
<dbReference type="InterPro" id="IPR011048">
    <property type="entry name" value="Haem_d1_sf"/>
</dbReference>
<reference evidence="2 4" key="2">
    <citation type="submission" date="2020-08" db="EMBL/GenBank/DDBJ databases">
        <title>Sequencing the genomes of 1000 actinobacteria strains.</title>
        <authorList>
            <person name="Klenk H.-P."/>
        </authorList>
    </citation>
    <scope>NUCLEOTIDE SEQUENCE [LARGE SCALE GENOMIC DNA]</scope>
    <source>
        <strain evidence="2 4">DSM 9581</strain>
    </source>
</reference>
<dbReference type="EMBL" id="JACHDN010000001">
    <property type="protein sequence ID" value="MBB5471793.1"/>
    <property type="molecule type" value="Genomic_DNA"/>
</dbReference>
<dbReference type="Proteomes" id="UP000321723">
    <property type="component" value="Unassembled WGS sequence"/>
</dbReference>
<sequence>MTTPDFAQGFTFLGHSDQGGRPDGCQVMVHRGHAYVAHAFSGGFSVLDVRDPRDPRPVGFVAAPPGTWSVHLQTADDLLLVVNAKDLFADTEFQTEADYYTRSIGTPALQAARGYAAGLRVFDISAPAEPREIAFMPVEGVGLHRLWYTGGRWAYASALLDGFTDYVLVTIDLADPTRPQIAGRWWLPGMHEAAGETPTWDTGRWRYALHHAIVHGDTAYASWRDGGLTILDVSDRSAPSLVAARNWSDPFGGGTHTALPLPGRNLLLVADEGVADNAADGIKHTWVFDVRNPANPVSIATFPQPAEDDFVAKGGHFGPHNLHENRPGSFQSEELVFATYQNAGVRAFDLRDPYRPELVAGWVPPAPERMVDTRPGRPRVIQSFDVFVDAEGVAYVTDYNAGLYVLQYDGS</sequence>
<gene>
    <name evidence="1" type="ORF">CHO01_19950</name>
    <name evidence="2" type="ORF">HNR08_000529</name>
</gene>
<dbReference type="Pfam" id="PF08309">
    <property type="entry name" value="LVIVD"/>
    <property type="match status" value="1"/>
</dbReference>
<protein>
    <submittedName>
        <fullName evidence="1">Uncharacterized protein</fullName>
    </submittedName>
</protein>